<dbReference type="Proteomes" id="UP000285301">
    <property type="component" value="Unassembled WGS sequence"/>
</dbReference>
<evidence type="ECO:0000313" key="3">
    <source>
        <dbReference type="Proteomes" id="UP000285301"/>
    </source>
</evidence>
<dbReference type="InterPro" id="IPR012334">
    <property type="entry name" value="Pectin_lyas_fold"/>
</dbReference>
<keyword evidence="3" id="KW-1185">Reference proteome</keyword>
<name>A0A443QMY3_9ACAR</name>
<protein>
    <submittedName>
        <fullName evidence="2">SHC SH2 domain-binding protein-like protein</fullName>
    </submittedName>
</protein>
<dbReference type="GO" id="GO:0007112">
    <property type="term" value="P:male meiosis cytokinesis"/>
    <property type="evidence" value="ECO:0007669"/>
    <property type="project" value="TreeGrafter"/>
</dbReference>
<dbReference type="STRING" id="1965070.A0A443QMY3"/>
<sequence length="486" mass="55285">MNASFVAQSDEYPSIYKIRFDKPSELSSLFQFVILKDTPCCKVHEELVKYVTTIIEPVGWTAIWRTSRESFDSILSFDFVVEVLDVSRSALEATVVIRKLLSPSLHDIPEEEVNASVKLIEEQCVRTVPLIELYVISEGDENEQFLQTAVVIEHIRFFWKCIWRPWDDFNDNRNEPFIEDRFTVRFNLYCDIQEKAVVQSSVNRINRLLEEAWKIRKRLDEINIQVAKDDTSSKESNELLDENLMYETFRLKFKLEEIERVVKLFEDPFSRVIASSLLSSSVKAIQNERDKNGIIHMLAKSYDCSTLNEVISCAKKLGKIENKMFFHHSLSDALSEAANGDVIWIMPGVYENDLSLWIDVDVTIHGISRSSDDVILTASEDIGDVFLHCCSSNIELSNLTLRTSADTQCMVMVHNGLTKLNTCILDGTSCTKNVLITLSRAKVAIDNCEINSKEATNGINIRPGGDVTINGDHPDIVCDDCNQLDI</sequence>
<feature type="domain" description="SHC SH2" evidence="1">
    <location>
        <begin position="28"/>
        <end position="271"/>
    </location>
</feature>
<evidence type="ECO:0000259" key="1">
    <source>
        <dbReference type="Pfam" id="PF23762"/>
    </source>
</evidence>
<dbReference type="OrthoDB" id="5978115at2759"/>
<dbReference type="PANTHER" id="PTHR14695">
    <property type="entry name" value="SHC SH2-DOMAIN BINDING PROTEIN 1-RELATED"/>
    <property type="match status" value="1"/>
</dbReference>
<organism evidence="2 3">
    <name type="scientific">Dinothrombium tinctorium</name>
    <dbReference type="NCBI Taxonomy" id="1965070"/>
    <lineage>
        <taxon>Eukaryota</taxon>
        <taxon>Metazoa</taxon>
        <taxon>Ecdysozoa</taxon>
        <taxon>Arthropoda</taxon>
        <taxon>Chelicerata</taxon>
        <taxon>Arachnida</taxon>
        <taxon>Acari</taxon>
        <taxon>Acariformes</taxon>
        <taxon>Trombidiformes</taxon>
        <taxon>Prostigmata</taxon>
        <taxon>Anystina</taxon>
        <taxon>Parasitengona</taxon>
        <taxon>Trombidioidea</taxon>
        <taxon>Trombidiidae</taxon>
        <taxon>Dinothrombium</taxon>
    </lineage>
</organism>
<dbReference type="InterPro" id="IPR057508">
    <property type="entry name" value="SHCBP-like_N"/>
</dbReference>
<dbReference type="Gene3D" id="2.160.20.10">
    <property type="entry name" value="Single-stranded right-handed beta-helix, Pectin lyase-like"/>
    <property type="match status" value="1"/>
</dbReference>
<accession>A0A443QMY3</accession>
<dbReference type="EMBL" id="NCKU01005604">
    <property type="protein sequence ID" value="RWS04367.1"/>
    <property type="molecule type" value="Genomic_DNA"/>
</dbReference>
<gene>
    <name evidence="2" type="ORF">B4U79_05879</name>
</gene>
<dbReference type="GO" id="GO:0007283">
    <property type="term" value="P:spermatogenesis"/>
    <property type="evidence" value="ECO:0007669"/>
    <property type="project" value="TreeGrafter"/>
</dbReference>
<dbReference type="PANTHER" id="PTHR14695:SF4">
    <property type="entry name" value="PROTEIN NESSUN DORMA"/>
    <property type="match status" value="1"/>
</dbReference>
<dbReference type="SUPFAM" id="SSF51126">
    <property type="entry name" value="Pectin lyase-like"/>
    <property type="match status" value="1"/>
</dbReference>
<evidence type="ECO:0000313" key="2">
    <source>
        <dbReference type="EMBL" id="RWS04367.1"/>
    </source>
</evidence>
<dbReference type="AlphaFoldDB" id="A0A443QMY3"/>
<dbReference type="InterPro" id="IPR011050">
    <property type="entry name" value="Pectin_lyase_fold/virulence"/>
</dbReference>
<dbReference type="Pfam" id="PF23762">
    <property type="entry name" value="SHCBP_N"/>
    <property type="match status" value="1"/>
</dbReference>
<dbReference type="InterPro" id="IPR045140">
    <property type="entry name" value="SHCBP1-like"/>
</dbReference>
<proteinExistence type="predicted"/>
<comment type="caution">
    <text evidence="2">The sequence shown here is derived from an EMBL/GenBank/DDBJ whole genome shotgun (WGS) entry which is preliminary data.</text>
</comment>
<reference evidence="2 3" key="1">
    <citation type="journal article" date="2018" name="Gigascience">
        <title>Genomes of trombidid mites reveal novel predicted allergens and laterally-transferred genes associated with secondary metabolism.</title>
        <authorList>
            <person name="Dong X."/>
            <person name="Chaisiri K."/>
            <person name="Xia D."/>
            <person name="Armstrong S.D."/>
            <person name="Fang Y."/>
            <person name="Donnelly M.J."/>
            <person name="Kadowaki T."/>
            <person name="McGarry J.W."/>
            <person name="Darby A.C."/>
            <person name="Makepeace B.L."/>
        </authorList>
    </citation>
    <scope>NUCLEOTIDE SEQUENCE [LARGE SCALE GENOMIC DNA]</scope>
    <source>
        <strain evidence="2">UoL-WK</strain>
    </source>
</reference>